<dbReference type="EMBL" id="FJNE01000003">
    <property type="protein sequence ID" value="CZQ90235.1"/>
    <property type="molecule type" value="Genomic_DNA"/>
</dbReference>
<dbReference type="RefSeq" id="WP_087032562.1">
    <property type="nucleotide sequence ID" value="NZ_FJNE01000003.1"/>
</dbReference>
<dbReference type="PANTHER" id="PTHR33434:SF2">
    <property type="entry name" value="FATTY ACID-BINDING PROTEIN TM_1468"/>
    <property type="match status" value="1"/>
</dbReference>
<dbReference type="AlphaFoldDB" id="A0A143YJ77"/>
<dbReference type="OrthoDB" id="9781230at2"/>
<dbReference type="Pfam" id="PF02645">
    <property type="entry name" value="DegV"/>
    <property type="match status" value="1"/>
</dbReference>
<gene>
    <name evidence="3" type="ORF">Tpal_1232</name>
</gene>
<dbReference type="InterPro" id="IPR050270">
    <property type="entry name" value="DegV_domain_contain"/>
</dbReference>
<dbReference type="Gene3D" id="3.30.1180.10">
    <property type="match status" value="1"/>
</dbReference>
<evidence type="ECO:0000313" key="3">
    <source>
        <dbReference type="EMBL" id="CZQ90235.1"/>
    </source>
</evidence>
<evidence type="ECO:0000256" key="2">
    <source>
        <dbReference type="ARBA" id="ARBA00023121"/>
    </source>
</evidence>
<dbReference type="Proteomes" id="UP000242754">
    <property type="component" value="Unassembled WGS sequence"/>
</dbReference>
<accession>A0A143YJ77</accession>
<dbReference type="STRING" id="140314.SAMN04488076_11275"/>
<keyword evidence="2" id="KW-0446">Lipid-binding</keyword>
<dbReference type="NCBIfam" id="TIGR00762">
    <property type="entry name" value="DegV"/>
    <property type="match status" value="1"/>
</dbReference>
<proteinExistence type="predicted"/>
<dbReference type="PANTHER" id="PTHR33434">
    <property type="entry name" value="DEGV DOMAIN-CONTAINING PROTEIN DR_1986-RELATED"/>
    <property type="match status" value="1"/>
</dbReference>
<reference evidence="3 4" key="1">
    <citation type="submission" date="2016-02" db="EMBL/GenBank/DDBJ databases">
        <authorList>
            <person name="Wen L."/>
            <person name="He K."/>
            <person name="Yang H."/>
        </authorList>
    </citation>
    <scope>NUCLEOTIDE SEQUENCE [LARGE SCALE GENOMIC DNA]</scope>
    <source>
        <strain evidence="3">Trichococcus palustris</strain>
    </source>
</reference>
<dbReference type="Gene3D" id="3.40.50.10170">
    <property type="match status" value="1"/>
</dbReference>
<dbReference type="PROSITE" id="PS51482">
    <property type="entry name" value="DEGV"/>
    <property type="match status" value="1"/>
</dbReference>
<protein>
    <submittedName>
        <fullName evidence="3">Degv</fullName>
    </submittedName>
</protein>
<evidence type="ECO:0000313" key="4">
    <source>
        <dbReference type="Proteomes" id="UP000242754"/>
    </source>
</evidence>
<dbReference type="InterPro" id="IPR043168">
    <property type="entry name" value="DegV_C"/>
</dbReference>
<dbReference type="SUPFAM" id="SSF82549">
    <property type="entry name" value="DAK1/DegV-like"/>
    <property type="match status" value="1"/>
</dbReference>
<name>A0A143YJ77_9LACT</name>
<organism evidence="3 4">
    <name type="scientific">Trichococcus palustris</name>
    <dbReference type="NCBI Taxonomy" id="140314"/>
    <lineage>
        <taxon>Bacteria</taxon>
        <taxon>Bacillati</taxon>
        <taxon>Bacillota</taxon>
        <taxon>Bacilli</taxon>
        <taxon>Lactobacillales</taxon>
        <taxon>Carnobacteriaceae</taxon>
        <taxon>Trichococcus</taxon>
    </lineage>
</organism>
<evidence type="ECO:0000256" key="1">
    <source>
        <dbReference type="ARBA" id="ARBA00003238"/>
    </source>
</evidence>
<comment type="function">
    <text evidence="1">May bind long-chain fatty acids, such as palmitate, and may play a role in lipid transport or fatty acid metabolism.</text>
</comment>
<dbReference type="InterPro" id="IPR003797">
    <property type="entry name" value="DegV"/>
</dbReference>
<dbReference type="GO" id="GO:0008289">
    <property type="term" value="F:lipid binding"/>
    <property type="evidence" value="ECO:0007669"/>
    <property type="project" value="UniProtKB-KW"/>
</dbReference>
<keyword evidence="4" id="KW-1185">Reference proteome</keyword>
<sequence>MRKIILTTESGADLPIDFIERYNLEVVPMHVVMDGKDYLDGSLPITDIYDYYERTKKVPSTTSTNPNEYTELFTKIRAAHPNSIIVHIGYTSKASSSFQNANIAAADFEDIHLIDALNVSGGLTAVVMYAAFLLEKEPDIALDRFLGLVQSSVPRARFAFIPENLDFLRAGGRVSNAAYIGASLLKIKPLIELVDGKLVSTKKYRGKMRRVAEDLMQDFLKLYPIDKEQLYLIFSIGLDESIKLHMEELAKENGFKNVTWVQTGGVISSHGGPGAFGIAGMETTA</sequence>